<dbReference type="EMBL" id="JXJN01021438">
    <property type="status" value="NOT_ANNOTATED_CDS"/>
    <property type="molecule type" value="Genomic_DNA"/>
</dbReference>
<organism evidence="1 2">
    <name type="scientific">Glossina palpalis gambiensis</name>
    <dbReference type="NCBI Taxonomy" id="67801"/>
    <lineage>
        <taxon>Eukaryota</taxon>
        <taxon>Metazoa</taxon>
        <taxon>Ecdysozoa</taxon>
        <taxon>Arthropoda</taxon>
        <taxon>Hexapoda</taxon>
        <taxon>Insecta</taxon>
        <taxon>Pterygota</taxon>
        <taxon>Neoptera</taxon>
        <taxon>Endopterygota</taxon>
        <taxon>Diptera</taxon>
        <taxon>Brachycera</taxon>
        <taxon>Muscomorpha</taxon>
        <taxon>Hippoboscoidea</taxon>
        <taxon>Glossinidae</taxon>
        <taxon>Glossina</taxon>
    </lineage>
</organism>
<dbReference type="VEuPathDB" id="VectorBase:GPPI042030"/>
<name>A0A1B0BVR5_9MUSC</name>
<evidence type="ECO:0000313" key="2">
    <source>
        <dbReference type="Proteomes" id="UP000092460"/>
    </source>
</evidence>
<proteinExistence type="predicted"/>
<dbReference type="Proteomes" id="UP000092460">
    <property type="component" value="Unassembled WGS sequence"/>
</dbReference>
<dbReference type="AlphaFoldDB" id="A0A1B0BVR5"/>
<dbReference type="EnsemblMetazoa" id="GPPI042030-RA">
    <property type="protein sequence ID" value="GPPI042030-PA"/>
    <property type="gene ID" value="GPPI042030"/>
</dbReference>
<accession>A0A1B0BVR5</accession>
<protein>
    <submittedName>
        <fullName evidence="1">Uncharacterized protein</fullName>
    </submittedName>
</protein>
<reference evidence="2" key="1">
    <citation type="submission" date="2015-01" db="EMBL/GenBank/DDBJ databases">
        <authorList>
            <person name="Aksoy S."/>
            <person name="Warren W."/>
            <person name="Wilson R.K."/>
        </authorList>
    </citation>
    <scope>NUCLEOTIDE SEQUENCE [LARGE SCALE GENOMIC DNA]</scope>
    <source>
        <strain evidence="2">IAEA</strain>
    </source>
</reference>
<reference evidence="1" key="2">
    <citation type="submission" date="2020-05" db="UniProtKB">
        <authorList>
            <consortium name="EnsemblMetazoa"/>
        </authorList>
    </citation>
    <scope>IDENTIFICATION</scope>
    <source>
        <strain evidence="1">IAEA</strain>
    </source>
</reference>
<sequence>MPFGRKSPLEALALPGVILAYKYSQFRQRRREAASRRVTERELSALHHKIMLYVGHNKEKQQIVIRSIIFKSLYTNRAQITKYSGEEIPFQAKFLYS</sequence>
<keyword evidence="2" id="KW-1185">Reference proteome</keyword>
<evidence type="ECO:0000313" key="1">
    <source>
        <dbReference type="EnsemblMetazoa" id="GPPI042030-PA"/>
    </source>
</evidence>
<dbReference type="STRING" id="67801.A0A1B0BVR5"/>